<feature type="region of interest" description="Disordered" evidence="1">
    <location>
        <begin position="1"/>
        <end position="49"/>
    </location>
</feature>
<dbReference type="EMBL" id="BQKI01000082">
    <property type="protein sequence ID" value="GJN31333.1"/>
    <property type="molecule type" value="Genomic_DNA"/>
</dbReference>
<sequence>MSAPAMCNTSVSPVPRAGSNVGTDKSHRTAGSDVPTITPDAAAANGSPSTALQQSSRHLYLLSLPHCFILLSATLLLLLL</sequence>
<comment type="caution">
    <text evidence="3">The sequence shown here is derived from an EMBL/GenBank/DDBJ whole genome shotgun (WGS) entry which is preliminary data.</text>
</comment>
<proteinExistence type="predicted"/>
<keyword evidence="2" id="KW-0812">Transmembrane</keyword>
<dbReference type="AlphaFoldDB" id="A0AAV5F6P6"/>
<gene>
    <name evidence="3" type="primary">gb19721</name>
    <name evidence="3" type="ORF">PR202_gb19721</name>
</gene>
<evidence type="ECO:0000313" key="4">
    <source>
        <dbReference type="Proteomes" id="UP001054889"/>
    </source>
</evidence>
<accession>A0AAV5F6P6</accession>
<protein>
    <submittedName>
        <fullName evidence="3">Uncharacterized protein</fullName>
    </submittedName>
</protein>
<keyword evidence="4" id="KW-1185">Reference proteome</keyword>
<reference evidence="3" key="2">
    <citation type="submission" date="2021-12" db="EMBL/GenBank/DDBJ databases">
        <title>Resequencing data analysis of finger millet.</title>
        <authorList>
            <person name="Hatakeyama M."/>
            <person name="Aluri S."/>
            <person name="Balachadran M.T."/>
            <person name="Sivarajan S.R."/>
            <person name="Poveda L."/>
            <person name="Shimizu-Inatsugi R."/>
            <person name="Schlapbach R."/>
            <person name="Sreeman S.M."/>
            <person name="Shimizu K.K."/>
        </authorList>
    </citation>
    <scope>NUCLEOTIDE SEQUENCE</scope>
</reference>
<keyword evidence="2" id="KW-0472">Membrane</keyword>
<evidence type="ECO:0000256" key="2">
    <source>
        <dbReference type="SAM" id="Phobius"/>
    </source>
</evidence>
<keyword evidence="2" id="KW-1133">Transmembrane helix</keyword>
<evidence type="ECO:0000256" key="1">
    <source>
        <dbReference type="SAM" id="MobiDB-lite"/>
    </source>
</evidence>
<feature type="transmembrane region" description="Helical" evidence="2">
    <location>
        <begin position="59"/>
        <end position="79"/>
    </location>
</feature>
<evidence type="ECO:0000313" key="3">
    <source>
        <dbReference type="EMBL" id="GJN31333.1"/>
    </source>
</evidence>
<reference evidence="3" key="1">
    <citation type="journal article" date="2018" name="DNA Res.">
        <title>Multiple hybrid de novo genome assembly of finger millet, an orphan allotetraploid crop.</title>
        <authorList>
            <person name="Hatakeyama M."/>
            <person name="Aluri S."/>
            <person name="Balachadran M.T."/>
            <person name="Sivarajan S.R."/>
            <person name="Patrignani A."/>
            <person name="Gruter S."/>
            <person name="Poveda L."/>
            <person name="Shimizu-Inatsugi R."/>
            <person name="Baeten J."/>
            <person name="Francoijs K.J."/>
            <person name="Nataraja K.N."/>
            <person name="Reddy Y.A.N."/>
            <person name="Phadnis S."/>
            <person name="Ravikumar R.L."/>
            <person name="Schlapbach R."/>
            <person name="Sreeman S.M."/>
            <person name="Shimizu K.K."/>
        </authorList>
    </citation>
    <scope>NUCLEOTIDE SEQUENCE</scope>
</reference>
<organism evidence="3 4">
    <name type="scientific">Eleusine coracana subsp. coracana</name>
    <dbReference type="NCBI Taxonomy" id="191504"/>
    <lineage>
        <taxon>Eukaryota</taxon>
        <taxon>Viridiplantae</taxon>
        <taxon>Streptophyta</taxon>
        <taxon>Embryophyta</taxon>
        <taxon>Tracheophyta</taxon>
        <taxon>Spermatophyta</taxon>
        <taxon>Magnoliopsida</taxon>
        <taxon>Liliopsida</taxon>
        <taxon>Poales</taxon>
        <taxon>Poaceae</taxon>
        <taxon>PACMAD clade</taxon>
        <taxon>Chloridoideae</taxon>
        <taxon>Cynodonteae</taxon>
        <taxon>Eleusininae</taxon>
        <taxon>Eleusine</taxon>
    </lineage>
</organism>
<name>A0AAV5F6P6_ELECO</name>
<dbReference type="Proteomes" id="UP001054889">
    <property type="component" value="Unassembled WGS sequence"/>
</dbReference>